<gene>
    <name evidence="10" type="primary">dnaE</name>
    <name evidence="10" type="ORF">MRX98_09470</name>
</gene>
<dbReference type="GO" id="GO:0003887">
    <property type="term" value="F:DNA-directed DNA polymerase activity"/>
    <property type="evidence" value="ECO:0007669"/>
    <property type="project" value="UniProtKB-KW"/>
</dbReference>
<dbReference type="PANTHER" id="PTHR32294">
    <property type="entry name" value="DNA POLYMERASE III SUBUNIT ALPHA"/>
    <property type="match status" value="1"/>
</dbReference>
<name>A0AA41R8F1_9BACT</name>
<dbReference type="NCBIfam" id="TIGR00594">
    <property type="entry name" value="polc"/>
    <property type="match status" value="1"/>
</dbReference>
<dbReference type="GO" id="GO:0003676">
    <property type="term" value="F:nucleic acid binding"/>
    <property type="evidence" value="ECO:0007669"/>
    <property type="project" value="InterPro"/>
</dbReference>
<evidence type="ECO:0000256" key="6">
    <source>
        <dbReference type="ARBA" id="ARBA00022705"/>
    </source>
</evidence>
<dbReference type="InterPro" id="IPR029460">
    <property type="entry name" value="DNAPol_HHH"/>
</dbReference>
<evidence type="ECO:0000256" key="8">
    <source>
        <dbReference type="ARBA" id="ARBA00049244"/>
    </source>
</evidence>
<dbReference type="EMBL" id="JALJRB010000008">
    <property type="protein sequence ID" value="MCJ8500798.1"/>
    <property type="molecule type" value="Genomic_DNA"/>
</dbReference>
<dbReference type="CDD" id="cd12113">
    <property type="entry name" value="PHP_PolIIIA_DnaE3"/>
    <property type="match status" value="1"/>
</dbReference>
<dbReference type="Gene3D" id="1.10.10.1600">
    <property type="entry name" value="Bacterial DNA polymerase III alpha subunit, thumb domain"/>
    <property type="match status" value="1"/>
</dbReference>
<proteinExistence type="predicted"/>
<dbReference type="SUPFAM" id="SSF89550">
    <property type="entry name" value="PHP domain-like"/>
    <property type="match status" value="1"/>
</dbReference>
<evidence type="ECO:0000256" key="1">
    <source>
        <dbReference type="ARBA" id="ARBA00004496"/>
    </source>
</evidence>
<feature type="domain" description="Polymerase/histidinol phosphatase N-terminal" evidence="9">
    <location>
        <begin position="9"/>
        <end position="76"/>
    </location>
</feature>
<evidence type="ECO:0000259" key="9">
    <source>
        <dbReference type="SMART" id="SM00481"/>
    </source>
</evidence>
<dbReference type="GO" id="GO:0008408">
    <property type="term" value="F:3'-5' exonuclease activity"/>
    <property type="evidence" value="ECO:0007669"/>
    <property type="project" value="InterPro"/>
</dbReference>
<organism evidence="10 11">
    <name type="scientific">Desulfatitalea alkaliphila</name>
    <dbReference type="NCBI Taxonomy" id="2929485"/>
    <lineage>
        <taxon>Bacteria</taxon>
        <taxon>Pseudomonadati</taxon>
        <taxon>Thermodesulfobacteriota</taxon>
        <taxon>Desulfobacteria</taxon>
        <taxon>Desulfobacterales</taxon>
        <taxon>Desulfosarcinaceae</taxon>
        <taxon>Desulfatitalea</taxon>
    </lineage>
</organism>
<dbReference type="InterPro" id="IPR004805">
    <property type="entry name" value="DnaE2/DnaE/PolC"/>
</dbReference>
<dbReference type="GO" id="GO:0005737">
    <property type="term" value="C:cytoplasm"/>
    <property type="evidence" value="ECO:0007669"/>
    <property type="project" value="UniProtKB-SubCell"/>
</dbReference>
<keyword evidence="11" id="KW-1185">Reference proteome</keyword>
<dbReference type="Pfam" id="PF07733">
    <property type="entry name" value="DNA_pol3_alpha"/>
    <property type="match status" value="1"/>
</dbReference>
<evidence type="ECO:0000313" key="10">
    <source>
        <dbReference type="EMBL" id="MCJ8500798.1"/>
    </source>
</evidence>
<dbReference type="InterPro" id="IPR003141">
    <property type="entry name" value="Pol/His_phosphatase_N"/>
</dbReference>
<reference evidence="10" key="1">
    <citation type="submission" date="2022-04" db="EMBL/GenBank/DDBJ databases">
        <title>Desulfatitalea alkaliphila sp. nov., a novel anaerobic sulfate-reducing bacterium isolated from terrestrial mud volcano, Taman Peninsula, Russia.</title>
        <authorList>
            <person name="Khomyakova M.A."/>
            <person name="Merkel A.Y."/>
            <person name="Slobodkin A.I."/>
        </authorList>
    </citation>
    <scope>NUCLEOTIDE SEQUENCE</scope>
    <source>
        <strain evidence="10">M08but</strain>
    </source>
</reference>
<keyword evidence="7" id="KW-0239">DNA-directed DNA polymerase</keyword>
<dbReference type="AlphaFoldDB" id="A0AA41R8F1"/>
<dbReference type="InterPro" id="IPR011708">
    <property type="entry name" value="DNA_pol3_alpha_NTPase_dom"/>
</dbReference>
<dbReference type="PANTHER" id="PTHR32294:SF0">
    <property type="entry name" value="DNA POLYMERASE III SUBUNIT ALPHA"/>
    <property type="match status" value="1"/>
</dbReference>
<dbReference type="InterPro" id="IPR016195">
    <property type="entry name" value="Pol/histidinol_Pase-like"/>
</dbReference>
<comment type="caution">
    <text evidence="10">The sequence shown here is derived from an EMBL/GenBank/DDBJ whole genome shotgun (WGS) entry which is preliminary data.</text>
</comment>
<dbReference type="NCBIfam" id="NF004226">
    <property type="entry name" value="PRK05673.1"/>
    <property type="match status" value="1"/>
</dbReference>
<keyword evidence="4 10" id="KW-0808">Transferase</keyword>
<dbReference type="CDD" id="cd04485">
    <property type="entry name" value="DnaE_OBF"/>
    <property type="match status" value="1"/>
</dbReference>
<dbReference type="SMART" id="SM00481">
    <property type="entry name" value="POLIIIAc"/>
    <property type="match status" value="1"/>
</dbReference>
<dbReference type="NCBIfam" id="NF005298">
    <property type="entry name" value="PRK06826.1"/>
    <property type="match status" value="1"/>
</dbReference>
<dbReference type="Proteomes" id="UP001165427">
    <property type="component" value="Unassembled WGS sequence"/>
</dbReference>
<evidence type="ECO:0000256" key="5">
    <source>
        <dbReference type="ARBA" id="ARBA00022695"/>
    </source>
</evidence>
<comment type="subcellular location">
    <subcellularLocation>
        <location evidence="1">Cytoplasm</location>
    </subcellularLocation>
</comment>
<dbReference type="InterPro" id="IPR004365">
    <property type="entry name" value="NA-bd_OB_tRNA"/>
</dbReference>
<evidence type="ECO:0000256" key="2">
    <source>
        <dbReference type="ARBA" id="ARBA00012417"/>
    </source>
</evidence>
<dbReference type="InterPro" id="IPR041931">
    <property type="entry name" value="DNA_pol3_alpha_thumb_dom"/>
</dbReference>
<comment type="catalytic activity">
    <reaction evidence="8">
        <text>DNA(n) + a 2'-deoxyribonucleoside 5'-triphosphate = DNA(n+1) + diphosphate</text>
        <dbReference type="Rhea" id="RHEA:22508"/>
        <dbReference type="Rhea" id="RHEA-COMP:17339"/>
        <dbReference type="Rhea" id="RHEA-COMP:17340"/>
        <dbReference type="ChEBI" id="CHEBI:33019"/>
        <dbReference type="ChEBI" id="CHEBI:61560"/>
        <dbReference type="ChEBI" id="CHEBI:173112"/>
        <dbReference type="EC" id="2.7.7.7"/>
    </reaction>
</comment>
<keyword evidence="6" id="KW-0235">DNA replication</keyword>
<accession>A0AA41R8F1</accession>
<dbReference type="Pfam" id="PF14579">
    <property type="entry name" value="HHH_6"/>
    <property type="match status" value="1"/>
</dbReference>
<keyword evidence="5 10" id="KW-0548">Nucleotidyltransferase</keyword>
<dbReference type="RefSeq" id="WP_246906280.1">
    <property type="nucleotide sequence ID" value="NZ_JALJRB010000008.1"/>
</dbReference>
<dbReference type="Pfam" id="PF01336">
    <property type="entry name" value="tRNA_anti-codon"/>
    <property type="match status" value="1"/>
</dbReference>
<dbReference type="EC" id="2.7.7.7" evidence="2"/>
<evidence type="ECO:0000256" key="3">
    <source>
        <dbReference type="ARBA" id="ARBA00019114"/>
    </source>
</evidence>
<dbReference type="Pfam" id="PF02811">
    <property type="entry name" value="PHP"/>
    <property type="match status" value="1"/>
</dbReference>
<evidence type="ECO:0000313" key="11">
    <source>
        <dbReference type="Proteomes" id="UP001165427"/>
    </source>
</evidence>
<sequence>MATPPTDFVHLHVHTMYSLLDGAIRLDRLFDRAKQFGMHSVAITDHGTMFNVLEFYQKAVKAGIKPIIGCECYVAPRTMADKTPMDAKALTHLVLLAENQEGYRNLCRLATMAQTEGFYYKPRIDKAALQAHHAGLIALSACLHGEIPQLILQGRMAEADQAALAFQTLFGEGNFFLEVQNNGIDKQDTVNGALREMSARLGIPLVASNDCHYLDKDDVRAHDVLLCVQTGKTVDDAERFRFRTDQLYFKSKEEMIDYFRDFPGAIENSVAIAGRCDIAFDLENYHFPQFTDDSGLDAEKLFVRKTEEGFERVWRIIQSKNPDADPATYRERLAYEMGVINRMGFPGYFLIVADFINYAKGNNIPVGPGRGSAAGSLVAYALGITDLDPLEHGLIFERFLNPDRISMPDIDVDFCINGRDTVFKYVVERYGGWDYVAQIITFGKLKTRAVIRDVGRALAIPLSEVDAIAKLVPDVLNISLDDALKQEPQLRELQSTRPEVAELIDICRVLEGLPRHASTHAAGVVIGDKPLVHYLPLYKGKKGEVVTQFDMKLVENIGLVKFDFLGLRNLTVIDQALKLIRQQDKEPPDLSKLDFDDAATYALLSVGDTTGVFQLESSGMKDLLVRMKPECFADVTALVALYRPGPLDSGMVDDFVERKHGRKTVEYMLPELAPILEETYGVIVYQEQVMKIASALASYTMAEADGLRKAMGKKNVAMMAEHRERFVKGAVANGHDEKKALALFDLMEKFGGYGFNKSHSAAYALIAYQTAFLKAHFPLEFIAALLTSEMHSIDGVVKYINECRTHQIEVLPPDVNRGDTVFTVADGKILFGLVAVKNVGEGAVEAIVAEREANGPYKSLFDFCERVDLRKVNKRVVEALIACGAFAATGAARSQMMAVLEEALEYGQKVQKERCDPQLGLFDEGPSCGLSITPPTLPKIPEWPDRERLAREKESLGFFISGHPLAPHQNTMAKFAGVTTATLDEVENGQMVRMGGMVAGSKLIRTKKDEPMAFVQLEDLEGSVEVVVFPSVFGECRHLLTDDRPLLVQGKAQKDEKGAKILADTIIAMEDAESLWTAEVHFTVDVNLSDKEALHRLREVVRRFPGDCRGFLHLRMDDNVETVIAMDEGWRFQPGDALRREVAALFGYPAMETRCAPIQATVNGNGNGNGRRRPNGRAAH</sequence>
<dbReference type="InterPro" id="IPR004013">
    <property type="entry name" value="PHP_dom"/>
</dbReference>
<dbReference type="InterPro" id="IPR040982">
    <property type="entry name" value="DNA_pol3_finger"/>
</dbReference>
<dbReference type="Gene3D" id="3.20.20.140">
    <property type="entry name" value="Metal-dependent hydrolases"/>
    <property type="match status" value="1"/>
</dbReference>
<evidence type="ECO:0000256" key="7">
    <source>
        <dbReference type="ARBA" id="ARBA00022932"/>
    </source>
</evidence>
<dbReference type="GO" id="GO:0006260">
    <property type="term" value="P:DNA replication"/>
    <property type="evidence" value="ECO:0007669"/>
    <property type="project" value="UniProtKB-KW"/>
</dbReference>
<dbReference type="Gene3D" id="1.10.150.870">
    <property type="match status" value="1"/>
</dbReference>
<protein>
    <recommendedName>
        <fullName evidence="3">DNA polymerase III subunit alpha</fullName>
        <ecNumber evidence="2">2.7.7.7</ecNumber>
    </recommendedName>
</protein>
<evidence type="ECO:0000256" key="4">
    <source>
        <dbReference type="ARBA" id="ARBA00022679"/>
    </source>
</evidence>
<dbReference type="Pfam" id="PF17657">
    <property type="entry name" value="DNA_pol3_finger"/>
    <property type="match status" value="1"/>
</dbReference>